<dbReference type="InterPro" id="IPR036513">
    <property type="entry name" value="STAS_dom_sf"/>
</dbReference>
<feature type="transmembrane region" description="Helical" evidence="5">
    <location>
        <begin position="25"/>
        <end position="47"/>
    </location>
</feature>
<proteinExistence type="predicted"/>
<keyword evidence="3 5" id="KW-1133">Transmembrane helix</keyword>
<dbReference type="Pfam" id="PF00916">
    <property type="entry name" value="Sulfate_transp"/>
    <property type="match status" value="1"/>
</dbReference>
<comment type="subcellular location">
    <subcellularLocation>
        <location evidence="1">Membrane</location>
        <topology evidence="1">Multi-pass membrane protein</topology>
    </subcellularLocation>
</comment>
<comment type="caution">
    <text evidence="7">The sequence shown here is derived from an EMBL/GenBank/DDBJ whole genome shotgun (WGS) entry which is preliminary data.</text>
</comment>
<dbReference type="InterPro" id="IPR011547">
    <property type="entry name" value="SLC26A/SulP_dom"/>
</dbReference>
<feature type="transmembrane region" description="Helical" evidence="5">
    <location>
        <begin position="59"/>
        <end position="78"/>
    </location>
</feature>
<dbReference type="SUPFAM" id="SSF52091">
    <property type="entry name" value="SpoIIaa-like"/>
    <property type="match status" value="1"/>
</dbReference>
<evidence type="ECO:0000259" key="6">
    <source>
        <dbReference type="PROSITE" id="PS50801"/>
    </source>
</evidence>
<dbReference type="InterPro" id="IPR052706">
    <property type="entry name" value="Membrane-Transporter-like"/>
</dbReference>
<dbReference type="PANTHER" id="PTHR43310">
    <property type="entry name" value="SULFATE TRANSPORTER YBAR-RELATED"/>
    <property type="match status" value="1"/>
</dbReference>
<dbReference type="Gene3D" id="3.30.750.24">
    <property type="entry name" value="STAS domain"/>
    <property type="match status" value="1"/>
</dbReference>
<evidence type="ECO:0000256" key="4">
    <source>
        <dbReference type="ARBA" id="ARBA00023136"/>
    </source>
</evidence>
<evidence type="ECO:0000313" key="7">
    <source>
        <dbReference type="EMBL" id="GAH18305.1"/>
    </source>
</evidence>
<gene>
    <name evidence="7" type="ORF">S01H4_55440</name>
</gene>
<dbReference type="PROSITE" id="PS50801">
    <property type="entry name" value="STAS"/>
    <property type="match status" value="1"/>
</dbReference>
<keyword evidence="2 5" id="KW-0812">Transmembrane</keyword>
<reference evidence="7" key="1">
    <citation type="journal article" date="2014" name="Front. Microbiol.">
        <title>High frequency of phylogenetically diverse reductive dehalogenase-homologous genes in deep subseafloor sedimentary metagenomes.</title>
        <authorList>
            <person name="Kawai M."/>
            <person name="Futagami T."/>
            <person name="Toyoda A."/>
            <person name="Takaki Y."/>
            <person name="Nishi S."/>
            <person name="Hori S."/>
            <person name="Arai W."/>
            <person name="Tsubouchi T."/>
            <person name="Morono Y."/>
            <person name="Uchiyama I."/>
            <person name="Ito T."/>
            <person name="Fujiyama A."/>
            <person name="Inagaki F."/>
            <person name="Takami H."/>
        </authorList>
    </citation>
    <scope>NUCLEOTIDE SEQUENCE</scope>
    <source>
        <strain evidence="7">Expedition CK06-06</strain>
    </source>
</reference>
<evidence type="ECO:0000256" key="3">
    <source>
        <dbReference type="ARBA" id="ARBA00022989"/>
    </source>
</evidence>
<dbReference type="PANTHER" id="PTHR43310:SF4">
    <property type="entry name" value="AFR304WP"/>
    <property type="match status" value="1"/>
</dbReference>
<sequence>LNSTGIELATQSDVDLDRQLRVDGLGNLIAGLCGGMVGYLGVAYSLLNYKAGANSRLAGLVASGLCLVILFWGAPILAYLPRAVMGGLLLYLGLTLLVEWVYDAWFKLSRLDYALVLLILLIVATRSFLAGVGIGIIIACLLFVVSYSHVHVIKYAATGAEQRSNVERSFLHLKELNEKGKQIYIVCLQGYVFFGTAHSILDHVRQCFGNPELPKIRFLLLDFRLVTGLDSSALFSLLRLKQLTQIGKVA</sequence>
<dbReference type="GO" id="GO:0016020">
    <property type="term" value="C:membrane"/>
    <property type="evidence" value="ECO:0007669"/>
    <property type="project" value="UniProtKB-SubCell"/>
</dbReference>
<feature type="transmembrane region" description="Helical" evidence="5">
    <location>
        <begin position="84"/>
        <end position="102"/>
    </location>
</feature>
<dbReference type="EMBL" id="BART01031999">
    <property type="protein sequence ID" value="GAH18305.1"/>
    <property type="molecule type" value="Genomic_DNA"/>
</dbReference>
<dbReference type="AlphaFoldDB" id="X1ED73"/>
<keyword evidence="4 5" id="KW-0472">Membrane</keyword>
<dbReference type="CDD" id="cd07042">
    <property type="entry name" value="STAS_SulP_like_sulfate_transporter"/>
    <property type="match status" value="1"/>
</dbReference>
<organism evidence="7">
    <name type="scientific">marine sediment metagenome</name>
    <dbReference type="NCBI Taxonomy" id="412755"/>
    <lineage>
        <taxon>unclassified sequences</taxon>
        <taxon>metagenomes</taxon>
        <taxon>ecological metagenomes</taxon>
    </lineage>
</organism>
<evidence type="ECO:0000256" key="5">
    <source>
        <dbReference type="SAM" id="Phobius"/>
    </source>
</evidence>
<dbReference type="Pfam" id="PF01740">
    <property type="entry name" value="STAS"/>
    <property type="match status" value="1"/>
</dbReference>
<feature type="transmembrane region" description="Helical" evidence="5">
    <location>
        <begin position="114"/>
        <end position="145"/>
    </location>
</feature>
<accession>X1ED73</accession>
<feature type="non-terminal residue" evidence="7">
    <location>
        <position position="1"/>
    </location>
</feature>
<dbReference type="InterPro" id="IPR002645">
    <property type="entry name" value="STAS_dom"/>
</dbReference>
<feature type="non-terminal residue" evidence="7">
    <location>
        <position position="250"/>
    </location>
</feature>
<protein>
    <recommendedName>
        <fullName evidence="6">STAS domain-containing protein</fullName>
    </recommendedName>
</protein>
<evidence type="ECO:0000256" key="2">
    <source>
        <dbReference type="ARBA" id="ARBA00022692"/>
    </source>
</evidence>
<feature type="domain" description="STAS" evidence="6">
    <location>
        <begin position="183"/>
        <end position="250"/>
    </location>
</feature>
<name>X1ED73_9ZZZZ</name>
<evidence type="ECO:0000256" key="1">
    <source>
        <dbReference type="ARBA" id="ARBA00004141"/>
    </source>
</evidence>